<comment type="caution">
    <text evidence="2">The sequence shown here is derived from an EMBL/GenBank/DDBJ whole genome shotgun (WGS) entry which is preliminary data.</text>
</comment>
<dbReference type="EMBL" id="JAXBLV010000189">
    <property type="protein sequence ID" value="MDY3561154.1"/>
    <property type="molecule type" value="Genomic_DNA"/>
</dbReference>
<accession>A0ABU5F1U4</accession>
<dbReference type="Gene3D" id="3.60.15.10">
    <property type="entry name" value="Ribonuclease Z/Hydroxyacylglutathione hydrolase-like"/>
    <property type="match status" value="1"/>
</dbReference>
<evidence type="ECO:0000313" key="3">
    <source>
        <dbReference type="Proteomes" id="UP001272242"/>
    </source>
</evidence>
<dbReference type="RefSeq" id="WP_320687615.1">
    <property type="nucleotide sequence ID" value="NZ_JAXBLV010000189.1"/>
</dbReference>
<protein>
    <recommendedName>
        <fullName evidence="1">Metallo-beta-lactamase domain-containing protein</fullName>
    </recommendedName>
</protein>
<feature type="domain" description="Metallo-beta-lactamase" evidence="1">
    <location>
        <begin position="18"/>
        <end position="188"/>
    </location>
</feature>
<organism evidence="2 3">
    <name type="scientific">Gemmata algarum</name>
    <dbReference type="NCBI Taxonomy" id="2975278"/>
    <lineage>
        <taxon>Bacteria</taxon>
        <taxon>Pseudomonadati</taxon>
        <taxon>Planctomycetota</taxon>
        <taxon>Planctomycetia</taxon>
        <taxon>Gemmatales</taxon>
        <taxon>Gemmataceae</taxon>
        <taxon>Gemmata</taxon>
    </lineage>
</organism>
<reference evidence="3" key="1">
    <citation type="journal article" date="2023" name="Mar. Drugs">
        <title>Gemmata algarum, a Novel Planctomycete Isolated from an Algal Mat, Displays Antimicrobial Activity.</title>
        <authorList>
            <person name="Kumar G."/>
            <person name="Kallscheuer N."/>
            <person name="Kashif M."/>
            <person name="Ahamad S."/>
            <person name="Jagadeeshwari U."/>
            <person name="Pannikurungottu S."/>
            <person name="Haufschild T."/>
            <person name="Kabuu M."/>
            <person name="Sasikala C."/>
            <person name="Jogler C."/>
            <person name="Ramana C."/>
        </authorList>
    </citation>
    <scope>NUCLEOTIDE SEQUENCE [LARGE SCALE GENOMIC DNA]</scope>
    <source>
        <strain evidence="3">JC673</strain>
    </source>
</reference>
<sequence length="218" mass="24522">MDRWFDGVYLVGRYNWLQTGVWLLAHNGEAAVLEQPPTNIAGIGFGPDPAADVERAAAQLGVRVRFLLCTHTHADHFSTRTFDALRQRFPGAEPVLQSGFHKLTDGRPGVRYFDHECELSVGGEPLHLVHAPKHSWTDTVVLFRGAACTGDWELNTVRTVNESVPVPARLQSCERLIGFVRQTGYRVHRVYSVHANDRREGVNFPALIADTRTDRKLW</sequence>
<dbReference type="SUPFAM" id="SSF56281">
    <property type="entry name" value="Metallo-hydrolase/oxidoreductase"/>
    <property type="match status" value="1"/>
</dbReference>
<evidence type="ECO:0000259" key="1">
    <source>
        <dbReference type="SMART" id="SM00849"/>
    </source>
</evidence>
<gene>
    <name evidence="2" type="ORF">R5W23_002415</name>
</gene>
<name>A0ABU5F1U4_9BACT</name>
<dbReference type="Proteomes" id="UP001272242">
    <property type="component" value="Unassembled WGS sequence"/>
</dbReference>
<dbReference type="InterPro" id="IPR036866">
    <property type="entry name" value="RibonucZ/Hydroxyglut_hydro"/>
</dbReference>
<dbReference type="SMART" id="SM00849">
    <property type="entry name" value="Lactamase_B"/>
    <property type="match status" value="1"/>
</dbReference>
<proteinExistence type="predicted"/>
<evidence type="ECO:0000313" key="2">
    <source>
        <dbReference type="EMBL" id="MDY3561154.1"/>
    </source>
</evidence>
<dbReference type="InterPro" id="IPR001279">
    <property type="entry name" value="Metallo-B-lactamas"/>
</dbReference>
<keyword evidence="3" id="KW-1185">Reference proteome</keyword>